<evidence type="ECO:0000313" key="2">
    <source>
        <dbReference type="EMBL" id="GIY22362.1"/>
    </source>
</evidence>
<dbReference type="Proteomes" id="UP001054837">
    <property type="component" value="Unassembled WGS sequence"/>
</dbReference>
<dbReference type="AlphaFoldDB" id="A0AAV4RQI2"/>
<evidence type="ECO:0000313" key="3">
    <source>
        <dbReference type="Proteomes" id="UP001054837"/>
    </source>
</evidence>
<sequence length="125" mass="14664">MTRNPKSSDHAGCVPDSSKNISQSWLQVRRKERNLLFFPNPHTSRVSMPPSVAASTQDEMACFDKSYRNMTRSRKERSFWIQPTLVLFPVSRLYRMETGRVFWDEKRKQNKSDKRLPIPADRDSS</sequence>
<evidence type="ECO:0000256" key="1">
    <source>
        <dbReference type="SAM" id="MobiDB-lite"/>
    </source>
</evidence>
<feature type="region of interest" description="Disordered" evidence="1">
    <location>
        <begin position="106"/>
        <end position="125"/>
    </location>
</feature>
<accession>A0AAV4RQI2</accession>
<dbReference type="EMBL" id="BPLQ01006433">
    <property type="protein sequence ID" value="GIY22362.1"/>
    <property type="molecule type" value="Genomic_DNA"/>
</dbReference>
<proteinExistence type="predicted"/>
<keyword evidence="3" id="KW-1185">Reference proteome</keyword>
<protein>
    <submittedName>
        <fullName evidence="2">Uncharacterized protein</fullName>
    </submittedName>
</protein>
<name>A0AAV4RQI2_9ARAC</name>
<reference evidence="2 3" key="1">
    <citation type="submission" date="2021-06" db="EMBL/GenBank/DDBJ databases">
        <title>Caerostris darwini draft genome.</title>
        <authorList>
            <person name="Kono N."/>
            <person name="Arakawa K."/>
        </authorList>
    </citation>
    <scope>NUCLEOTIDE SEQUENCE [LARGE SCALE GENOMIC DNA]</scope>
</reference>
<gene>
    <name evidence="2" type="ORF">CDAR_593871</name>
</gene>
<organism evidence="2 3">
    <name type="scientific">Caerostris darwini</name>
    <dbReference type="NCBI Taxonomy" id="1538125"/>
    <lineage>
        <taxon>Eukaryota</taxon>
        <taxon>Metazoa</taxon>
        <taxon>Ecdysozoa</taxon>
        <taxon>Arthropoda</taxon>
        <taxon>Chelicerata</taxon>
        <taxon>Arachnida</taxon>
        <taxon>Araneae</taxon>
        <taxon>Araneomorphae</taxon>
        <taxon>Entelegynae</taxon>
        <taxon>Araneoidea</taxon>
        <taxon>Araneidae</taxon>
        <taxon>Caerostris</taxon>
    </lineage>
</organism>
<comment type="caution">
    <text evidence="2">The sequence shown here is derived from an EMBL/GenBank/DDBJ whole genome shotgun (WGS) entry which is preliminary data.</text>
</comment>